<sequence>MNIRVGSYEAKMKLPELLRGVQLGNRYTIILRGKPVAELIPLIGSKNKNVAEAVAKMHRFMDSHASIFGVDTKALIDDGRD</sequence>
<comment type="caution">
    <text evidence="2">The sequence shown here is derived from an EMBL/GenBank/DDBJ whole genome shotgun (WGS) entry which is preliminary data.</text>
</comment>
<dbReference type="Gene3D" id="3.40.1620.10">
    <property type="entry name" value="YefM-like domain"/>
    <property type="match status" value="1"/>
</dbReference>
<accession>A0A4R3XTF9</accession>
<evidence type="ECO:0000313" key="2">
    <source>
        <dbReference type="EMBL" id="TCV81217.1"/>
    </source>
</evidence>
<dbReference type="InterPro" id="IPR036165">
    <property type="entry name" value="YefM-like_sf"/>
</dbReference>
<dbReference type="OrthoDB" id="9800503at2"/>
<name>A0A4R3XTF9_9PROT</name>
<comment type="similarity">
    <text evidence="1">Belongs to the phD/YefM antitoxin family.</text>
</comment>
<organism evidence="2 3">
    <name type="scientific">Sulfurirhabdus autotrophica</name>
    <dbReference type="NCBI Taxonomy" id="1706046"/>
    <lineage>
        <taxon>Bacteria</taxon>
        <taxon>Pseudomonadati</taxon>
        <taxon>Pseudomonadota</taxon>
        <taxon>Betaproteobacteria</taxon>
        <taxon>Nitrosomonadales</taxon>
        <taxon>Sulfuricellaceae</taxon>
        <taxon>Sulfurirhabdus</taxon>
    </lineage>
</organism>
<dbReference type="SUPFAM" id="SSF143120">
    <property type="entry name" value="YefM-like"/>
    <property type="match status" value="1"/>
</dbReference>
<dbReference type="Proteomes" id="UP000295367">
    <property type="component" value="Unassembled WGS sequence"/>
</dbReference>
<dbReference type="EMBL" id="SMCO01000025">
    <property type="protein sequence ID" value="TCV81217.1"/>
    <property type="molecule type" value="Genomic_DNA"/>
</dbReference>
<evidence type="ECO:0000256" key="1">
    <source>
        <dbReference type="ARBA" id="ARBA00009981"/>
    </source>
</evidence>
<reference evidence="2 3" key="1">
    <citation type="submission" date="2019-03" db="EMBL/GenBank/DDBJ databases">
        <title>Genomic Encyclopedia of Type Strains, Phase IV (KMG-IV): sequencing the most valuable type-strain genomes for metagenomic binning, comparative biology and taxonomic classification.</title>
        <authorList>
            <person name="Goeker M."/>
        </authorList>
    </citation>
    <scope>NUCLEOTIDE SEQUENCE [LARGE SCALE GENOMIC DNA]</scope>
    <source>
        <strain evidence="2 3">DSM 100309</strain>
    </source>
</reference>
<gene>
    <name evidence="2" type="ORF">EDC63_1254</name>
</gene>
<evidence type="ECO:0008006" key="4">
    <source>
        <dbReference type="Google" id="ProtNLM"/>
    </source>
</evidence>
<proteinExistence type="inferred from homology"/>
<dbReference type="RefSeq" id="WP_124946969.1">
    <property type="nucleotide sequence ID" value="NZ_BHVT01000056.1"/>
</dbReference>
<keyword evidence="3" id="KW-1185">Reference proteome</keyword>
<evidence type="ECO:0000313" key="3">
    <source>
        <dbReference type="Proteomes" id="UP000295367"/>
    </source>
</evidence>
<dbReference type="AlphaFoldDB" id="A0A4R3XTF9"/>
<protein>
    <recommendedName>
        <fullName evidence="4">Antitoxin</fullName>
    </recommendedName>
</protein>